<evidence type="ECO:0000313" key="4">
    <source>
        <dbReference type="EMBL" id="WAC14873.1"/>
    </source>
</evidence>
<protein>
    <submittedName>
        <fullName evidence="4">LytTR family DNA-binding domain-containing protein</fullName>
    </submittedName>
</protein>
<dbReference type="InterPro" id="IPR011006">
    <property type="entry name" value="CheY-like_superfamily"/>
</dbReference>
<dbReference type="Proteomes" id="UP001164653">
    <property type="component" value="Chromosome"/>
</dbReference>
<keyword evidence="5" id="KW-1185">Reference proteome</keyword>
<dbReference type="PROSITE" id="PS50110">
    <property type="entry name" value="RESPONSE_REGULATORY"/>
    <property type="match status" value="1"/>
</dbReference>
<feature type="domain" description="HTH LytTR-type" evidence="3">
    <location>
        <begin position="128"/>
        <end position="225"/>
    </location>
</feature>
<dbReference type="GO" id="GO:0000156">
    <property type="term" value="F:phosphorelay response regulator activity"/>
    <property type="evidence" value="ECO:0007669"/>
    <property type="project" value="InterPro"/>
</dbReference>
<organism evidence="4 5">
    <name type="scientific">Dyadobacter pollutisoli</name>
    <dbReference type="NCBI Taxonomy" id="2910158"/>
    <lineage>
        <taxon>Bacteria</taxon>
        <taxon>Pseudomonadati</taxon>
        <taxon>Bacteroidota</taxon>
        <taxon>Cytophagia</taxon>
        <taxon>Cytophagales</taxon>
        <taxon>Spirosomataceae</taxon>
        <taxon>Dyadobacter</taxon>
    </lineage>
</organism>
<dbReference type="AlphaFoldDB" id="A0A9E8NF90"/>
<evidence type="ECO:0000313" key="5">
    <source>
        <dbReference type="Proteomes" id="UP001164653"/>
    </source>
</evidence>
<dbReference type="PANTHER" id="PTHR37299">
    <property type="entry name" value="TRANSCRIPTIONAL REGULATOR-RELATED"/>
    <property type="match status" value="1"/>
</dbReference>
<gene>
    <name evidence="4" type="ORF">ON006_13090</name>
</gene>
<keyword evidence="1" id="KW-0597">Phosphoprotein</keyword>
<dbReference type="GO" id="GO:0003677">
    <property type="term" value="F:DNA binding"/>
    <property type="evidence" value="ECO:0007669"/>
    <property type="project" value="UniProtKB-KW"/>
</dbReference>
<dbReference type="Gene3D" id="2.40.50.1020">
    <property type="entry name" value="LytTr DNA-binding domain"/>
    <property type="match status" value="1"/>
</dbReference>
<dbReference type="PANTHER" id="PTHR37299:SF1">
    <property type="entry name" value="STAGE 0 SPORULATION PROTEIN A HOMOLOG"/>
    <property type="match status" value="1"/>
</dbReference>
<dbReference type="InterPro" id="IPR007492">
    <property type="entry name" value="LytTR_DNA-bd_dom"/>
</dbReference>
<evidence type="ECO:0000256" key="1">
    <source>
        <dbReference type="PROSITE-ProRule" id="PRU00169"/>
    </source>
</evidence>
<evidence type="ECO:0000259" key="2">
    <source>
        <dbReference type="PROSITE" id="PS50110"/>
    </source>
</evidence>
<dbReference type="InterPro" id="IPR001789">
    <property type="entry name" value="Sig_transdc_resp-reg_receiver"/>
</dbReference>
<feature type="domain" description="Response regulatory" evidence="2">
    <location>
        <begin position="3"/>
        <end position="114"/>
    </location>
</feature>
<keyword evidence="4" id="KW-0238">DNA-binding</keyword>
<sequence length="225" mass="25558">MINCIAVDDEFLALEIIENYVSKCPFLELVTTFSSPLEALPLLNSGKCDLLLLDINMPDVNGLDFLNAIQNPPLVILTTAYPQFALAGFEADVVDYLVKPFSFERFLKAIQKAQIRLGTTAENTPDYLFIRSAHRMVRVDLEDILMVEGKKDYVAVHTWDQVIETLMTLTALLERLPAKDFIRVHRSFIVALNKITSIERNIIYIGDQKVPIGDLFRDELLRRIG</sequence>
<dbReference type="SUPFAM" id="SSF52172">
    <property type="entry name" value="CheY-like"/>
    <property type="match status" value="1"/>
</dbReference>
<dbReference type="RefSeq" id="WP_244820240.1">
    <property type="nucleotide sequence ID" value="NZ_CP112998.1"/>
</dbReference>
<dbReference type="PROSITE" id="PS50930">
    <property type="entry name" value="HTH_LYTTR"/>
    <property type="match status" value="1"/>
</dbReference>
<dbReference type="Pfam" id="PF00072">
    <property type="entry name" value="Response_reg"/>
    <property type="match status" value="1"/>
</dbReference>
<dbReference type="SMART" id="SM00448">
    <property type="entry name" value="REC"/>
    <property type="match status" value="1"/>
</dbReference>
<evidence type="ECO:0000259" key="3">
    <source>
        <dbReference type="PROSITE" id="PS50930"/>
    </source>
</evidence>
<name>A0A9E8NF90_9BACT</name>
<dbReference type="SMART" id="SM00850">
    <property type="entry name" value="LytTR"/>
    <property type="match status" value="1"/>
</dbReference>
<feature type="modified residue" description="4-aspartylphosphate" evidence="1">
    <location>
        <position position="54"/>
    </location>
</feature>
<proteinExistence type="predicted"/>
<dbReference type="Gene3D" id="3.40.50.2300">
    <property type="match status" value="1"/>
</dbReference>
<dbReference type="KEGG" id="dpf:ON006_13090"/>
<dbReference type="EMBL" id="CP112998">
    <property type="protein sequence ID" value="WAC14873.1"/>
    <property type="molecule type" value="Genomic_DNA"/>
</dbReference>
<reference evidence="4" key="1">
    <citation type="submission" date="2022-11" db="EMBL/GenBank/DDBJ databases">
        <title>Dyadobacter pollutisoli sp. nov., isolated from plastic dumped soil.</title>
        <authorList>
            <person name="Kim J.M."/>
            <person name="Kim K.R."/>
            <person name="Lee J.K."/>
            <person name="Hao L."/>
            <person name="Jeon C.O."/>
        </authorList>
    </citation>
    <scope>NUCLEOTIDE SEQUENCE</scope>
    <source>
        <strain evidence="4">U1</strain>
    </source>
</reference>
<accession>A0A9E8NF90</accession>
<dbReference type="InterPro" id="IPR046947">
    <property type="entry name" value="LytR-like"/>
</dbReference>
<dbReference type="Pfam" id="PF04397">
    <property type="entry name" value="LytTR"/>
    <property type="match status" value="1"/>
</dbReference>